<proteinExistence type="predicted"/>
<gene>
    <name evidence="1" type="ORF">VKT23_004911</name>
</gene>
<organism evidence="1 2">
    <name type="scientific">Marasmiellus scandens</name>
    <dbReference type="NCBI Taxonomy" id="2682957"/>
    <lineage>
        <taxon>Eukaryota</taxon>
        <taxon>Fungi</taxon>
        <taxon>Dikarya</taxon>
        <taxon>Basidiomycota</taxon>
        <taxon>Agaricomycotina</taxon>
        <taxon>Agaricomycetes</taxon>
        <taxon>Agaricomycetidae</taxon>
        <taxon>Agaricales</taxon>
        <taxon>Marasmiineae</taxon>
        <taxon>Omphalotaceae</taxon>
        <taxon>Marasmiellus</taxon>
    </lineage>
</organism>
<evidence type="ECO:0008006" key="3">
    <source>
        <dbReference type="Google" id="ProtNLM"/>
    </source>
</evidence>
<evidence type="ECO:0000313" key="2">
    <source>
        <dbReference type="Proteomes" id="UP001498398"/>
    </source>
</evidence>
<dbReference type="InterPro" id="IPR032675">
    <property type="entry name" value="LRR_dom_sf"/>
</dbReference>
<accession>A0ABR1JW57</accession>
<dbReference type="Gene3D" id="3.80.10.10">
    <property type="entry name" value="Ribonuclease Inhibitor"/>
    <property type="match status" value="1"/>
</dbReference>
<dbReference type="EMBL" id="JBANRG010000005">
    <property type="protein sequence ID" value="KAK7466187.1"/>
    <property type="molecule type" value="Genomic_DNA"/>
</dbReference>
<dbReference type="Proteomes" id="UP001498398">
    <property type="component" value="Unassembled WGS sequence"/>
</dbReference>
<sequence length="367" mass="41503">MLAMFLHENVTHCTFIDKTRENKYDSRPSSLGSLCYTIEARTPFLTHLMLDIPPKPDFRDLLANLLRSGLKNATMIELPAFRDISPILPFAGCHPKVQSLKFGKYEFRLNSPSQAVETVGLRDNSNASFLLLERISFGAVEFRALCDFFVDSFQKLRFVNILTCIVEDPSTVRGIVSCISESCPNLCSFQASFAEALSKHIDISSSENVLHLEDIMPMLQCSSMTHFDFQHLYPFNITDSDIQAIALAWPKLIYISICPKSHCPLIEEIHLLIDTNALFISNNSPRQSRKLQVVGVGRSPILNQHEVALNFNQFCAPHVKLDFDEAWFEGTHNKGMLVKWRGVREVLPLLNELKARLTVGTSRPESE</sequence>
<protein>
    <recommendedName>
        <fullName evidence="3">F-box protein</fullName>
    </recommendedName>
</protein>
<evidence type="ECO:0000313" key="1">
    <source>
        <dbReference type="EMBL" id="KAK7466187.1"/>
    </source>
</evidence>
<comment type="caution">
    <text evidence="1">The sequence shown here is derived from an EMBL/GenBank/DDBJ whole genome shotgun (WGS) entry which is preliminary data.</text>
</comment>
<keyword evidence="2" id="KW-1185">Reference proteome</keyword>
<reference evidence="1 2" key="1">
    <citation type="submission" date="2024-01" db="EMBL/GenBank/DDBJ databases">
        <title>A draft genome for the cacao thread blight pathogen Marasmiellus scandens.</title>
        <authorList>
            <person name="Baruah I.K."/>
            <person name="Leung J."/>
            <person name="Bukari Y."/>
            <person name="Amoako-Attah I."/>
            <person name="Meinhardt L.W."/>
            <person name="Bailey B.A."/>
            <person name="Cohen S.P."/>
        </authorList>
    </citation>
    <scope>NUCLEOTIDE SEQUENCE [LARGE SCALE GENOMIC DNA]</scope>
    <source>
        <strain evidence="1 2">GH-19</strain>
    </source>
</reference>
<name>A0ABR1JW57_9AGAR</name>